<dbReference type="OrthoDB" id="9813239at2"/>
<gene>
    <name evidence="2" type="primary">cdsA_1</name>
    <name evidence="2" type="ordered locus">TREAZ_2204</name>
</gene>
<organism evidence="2 3">
    <name type="scientific">Leadbettera azotonutricia (strain ATCC BAA-888 / DSM 13862 / ZAS-9)</name>
    <name type="common">Treponema azotonutricium</name>
    <dbReference type="NCBI Taxonomy" id="545695"/>
    <lineage>
        <taxon>Bacteria</taxon>
        <taxon>Pseudomonadati</taxon>
        <taxon>Spirochaetota</taxon>
        <taxon>Spirochaetia</taxon>
        <taxon>Spirochaetales</taxon>
        <taxon>Breznakiellaceae</taxon>
        <taxon>Leadbettera</taxon>
    </lineage>
</organism>
<keyword evidence="3" id="KW-1185">Reference proteome</keyword>
<dbReference type="Proteomes" id="UP000009222">
    <property type="component" value="Chromosome"/>
</dbReference>
<protein>
    <submittedName>
        <fullName evidence="2">Phosphatidate cytidylyltransferase</fullName>
        <ecNumber evidence="2">2.7.7.41</ecNumber>
    </submittedName>
</protein>
<dbReference type="HOGENOM" id="CLU_031477_4_0_12"/>
<feature type="transmembrane region" description="Helical" evidence="1">
    <location>
        <begin position="41"/>
        <end position="62"/>
    </location>
</feature>
<feature type="transmembrane region" description="Helical" evidence="1">
    <location>
        <begin position="110"/>
        <end position="129"/>
    </location>
</feature>
<dbReference type="EC" id="2.7.7.41" evidence="2"/>
<dbReference type="GO" id="GO:0004143">
    <property type="term" value="F:ATP-dependent diacylglycerol kinase activity"/>
    <property type="evidence" value="ECO:0007669"/>
    <property type="project" value="InterPro"/>
</dbReference>
<dbReference type="GO" id="GO:0004605">
    <property type="term" value="F:phosphatidate cytidylyltransferase activity"/>
    <property type="evidence" value="ECO:0007669"/>
    <property type="project" value="UniProtKB-EC"/>
</dbReference>
<dbReference type="InterPro" id="IPR037997">
    <property type="entry name" value="Dgk1-like"/>
</dbReference>
<dbReference type="InParanoid" id="F5Y8Q3"/>
<feature type="transmembrane region" description="Helical" evidence="1">
    <location>
        <begin position="149"/>
        <end position="176"/>
    </location>
</feature>
<dbReference type="KEGG" id="taz:TREAZ_2204"/>
<feature type="transmembrane region" description="Helical" evidence="1">
    <location>
        <begin position="83"/>
        <end position="104"/>
    </location>
</feature>
<keyword evidence="1" id="KW-0472">Membrane</keyword>
<reference evidence="2 3" key="2">
    <citation type="journal article" date="2011" name="ISME J.">
        <title>RNA-seq reveals cooperative metabolic interactions between two termite-gut spirochete species in co-culture.</title>
        <authorList>
            <person name="Rosenthal A.Z."/>
            <person name="Matson E.G."/>
            <person name="Eldar A."/>
            <person name="Leadbetter J.R."/>
        </authorList>
    </citation>
    <scope>NUCLEOTIDE SEQUENCE [LARGE SCALE GENOMIC DNA]</scope>
    <source>
        <strain evidence="3">ATCC BAA-888 / DSM 13862 / ZAS-9</strain>
    </source>
</reference>
<keyword evidence="2" id="KW-0548">Nucleotidyltransferase</keyword>
<evidence type="ECO:0000313" key="3">
    <source>
        <dbReference type="Proteomes" id="UP000009222"/>
    </source>
</evidence>
<evidence type="ECO:0000256" key="1">
    <source>
        <dbReference type="SAM" id="Phobius"/>
    </source>
</evidence>
<dbReference type="AlphaFoldDB" id="F5Y8Q3"/>
<dbReference type="STRING" id="545695.TREAZ_2204"/>
<sequence length="201" mass="21146">MSDLRFHVLPSARELKTECIRKSIHFLIALSPTMAAVSKPLTVAILAAGTLLYACFETLRLLGVKVPLVSSLTSIASRSRDRGHFVLGPVTLGLGALLALLLYPSPAASIAIYALAFGDGFASLIGKFFGVHRPSIMLGKSIEGSMACFIAVFMAAIKVSGSIQITLAAAITATLVEVLPLEDYDNLALPIAVGFAVQAFL</sequence>
<keyword evidence="1" id="KW-0812">Transmembrane</keyword>
<dbReference type="PANTHER" id="PTHR31303:SF1">
    <property type="entry name" value="CTP-DEPENDENT DIACYLGLYCEROL KINASE 1"/>
    <property type="match status" value="1"/>
</dbReference>
<dbReference type="EMBL" id="CP001841">
    <property type="protein sequence ID" value="AEF83380.1"/>
    <property type="molecule type" value="Genomic_DNA"/>
</dbReference>
<dbReference type="PANTHER" id="PTHR31303">
    <property type="entry name" value="CTP-DEPENDENT DIACYLGLYCEROL KINASE 1"/>
    <property type="match status" value="1"/>
</dbReference>
<evidence type="ECO:0000313" key="2">
    <source>
        <dbReference type="EMBL" id="AEF83380.1"/>
    </source>
</evidence>
<accession>F5Y8Q3</accession>
<keyword evidence="2" id="KW-0808">Transferase</keyword>
<keyword evidence="1" id="KW-1133">Transmembrane helix</keyword>
<dbReference type="eggNOG" id="COG0170">
    <property type="taxonomic scope" value="Bacteria"/>
</dbReference>
<reference evidence="3" key="1">
    <citation type="submission" date="2009-12" db="EMBL/GenBank/DDBJ databases">
        <title>Complete sequence of Treponema azotonutricium strain ZAS-9.</title>
        <authorList>
            <person name="Tetu S.G."/>
            <person name="Matson E."/>
            <person name="Ren Q."/>
            <person name="Seshadri R."/>
            <person name="Elbourne L."/>
            <person name="Hassan K.A."/>
            <person name="Durkin A."/>
            <person name="Radune D."/>
            <person name="Mohamoud Y."/>
            <person name="Shay R."/>
            <person name="Jin S."/>
            <person name="Zhang X."/>
            <person name="Lucey K."/>
            <person name="Ballor N.R."/>
            <person name="Ottesen E."/>
            <person name="Rosenthal R."/>
            <person name="Allen A."/>
            <person name="Leadbetter J.R."/>
            <person name="Paulsen I.T."/>
        </authorList>
    </citation>
    <scope>NUCLEOTIDE SEQUENCE [LARGE SCALE GENOMIC DNA]</scope>
    <source>
        <strain evidence="3">ATCC BAA-888 / DSM 13862 / ZAS-9</strain>
    </source>
</reference>
<proteinExistence type="predicted"/>
<dbReference type="RefSeq" id="WP_015709847.1">
    <property type="nucleotide sequence ID" value="NC_015577.1"/>
</dbReference>
<name>F5Y8Q3_LEAAZ</name>